<comment type="caution">
    <text evidence="1">The sequence shown here is derived from an EMBL/GenBank/DDBJ whole genome shotgun (WGS) entry which is preliminary data.</text>
</comment>
<dbReference type="Proteomes" id="UP001242480">
    <property type="component" value="Unassembled WGS sequence"/>
</dbReference>
<name>A0ABU0JL32_9HYPH</name>
<sequence length="340" mass="38524">MDTPWRSIARHAAACPSPHNTQPFRLRIRSETEAEVVFLPRRGLWVADPHGRFTWLTAGIFVELCTIAAHGLGFELEQRTDFVPMYRDGDTETPQVIARLTLRPADGAVADLDPALILARHTSRLPYDGHPIPEALLAEMQAEAARTGHRFEARNDGEAIRWVVELNRQALFHDMLNAPIRRELVRWLRFGTREEDITGDGLSARCLGFSAPLLRSFFTRPGFWTLPGIRSLVGALYRRSMKGVGTVGWLRGPYVTMEDWFRAGTTMIRLWLIVARHGYHWQPYGSVITSDEARTNMIRYFDMPDEKGGADAVWLLLRLGKSAPPPISRRLPFEDIVLCG</sequence>
<evidence type="ECO:0008006" key="3">
    <source>
        <dbReference type="Google" id="ProtNLM"/>
    </source>
</evidence>
<dbReference type="Gene3D" id="3.40.109.10">
    <property type="entry name" value="NADH Oxidase"/>
    <property type="match status" value="1"/>
</dbReference>
<gene>
    <name evidence="1" type="ORF">QO011_008042</name>
</gene>
<evidence type="ECO:0000313" key="1">
    <source>
        <dbReference type="EMBL" id="MDQ0475000.1"/>
    </source>
</evidence>
<evidence type="ECO:0000313" key="2">
    <source>
        <dbReference type="Proteomes" id="UP001242480"/>
    </source>
</evidence>
<dbReference type="EMBL" id="JAUSVX010000028">
    <property type="protein sequence ID" value="MDQ0475000.1"/>
    <property type="molecule type" value="Genomic_DNA"/>
</dbReference>
<protein>
    <recommendedName>
        <fullName evidence="3">Nitroreductase domain-containing protein</fullName>
    </recommendedName>
</protein>
<proteinExistence type="predicted"/>
<reference evidence="1 2" key="1">
    <citation type="submission" date="2023-07" db="EMBL/GenBank/DDBJ databases">
        <title>Genomic Encyclopedia of Type Strains, Phase IV (KMG-IV): sequencing the most valuable type-strain genomes for metagenomic binning, comparative biology and taxonomic classification.</title>
        <authorList>
            <person name="Goeker M."/>
        </authorList>
    </citation>
    <scope>NUCLEOTIDE SEQUENCE [LARGE SCALE GENOMIC DNA]</scope>
    <source>
        <strain evidence="1 2">DSM 19619</strain>
    </source>
</reference>
<accession>A0ABU0JL32</accession>
<dbReference type="InterPro" id="IPR000415">
    <property type="entry name" value="Nitroreductase-like"/>
</dbReference>
<dbReference type="RefSeq" id="WP_307285571.1">
    <property type="nucleotide sequence ID" value="NZ_JAUSVX010000028.1"/>
</dbReference>
<organism evidence="1 2">
    <name type="scientific">Labrys wisconsinensis</name>
    <dbReference type="NCBI Taxonomy" id="425677"/>
    <lineage>
        <taxon>Bacteria</taxon>
        <taxon>Pseudomonadati</taxon>
        <taxon>Pseudomonadota</taxon>
        <taxon>Alphaproteobacteria</taxon>
        <taxon>Hyphomicrobiales</taxon>
        <taxon>Xanthobacteraceae</taxon>
        <taxon>Labrys</taxon>
    </lineage>
</organism>
<keyword evidence="2" id="KW-1185">Reference proteome</keyword>
<dbReference type="SUPFAM" id="SSF55469">
    <property type="entry name" value="FMN-dependent nitroreductase-like"/>
    <property type="match status" value="1"/>
</dbReference>